<gene>
    <name evidence="9" type="ORF">GCM10008111_02190</name>
</gene>
<dbReference type="PANTHER" id="PTHR43876">
    <property type="entry name" value="UBIQUINONE BIOSYNTHESIS MONOOXYGENASE COQ6, MITOCHONDRIAL"/>
    <property type="match status" value="1"/>
</dbReference>
<dbReference type="InterPro" id="IPR051205">
    <property type="entry name" value="UbiH/COQ6_monooxygenase"/>
</dbReference>
<evidence type="ECO:0000313" key="10">
    <source>
        <dbReference type="Proteomes" id="UP000634667"/>
    </source>
</evidence>
<comment type="similarity">
    <text evidence="3">Belongs to the UbiH/COQ6 family.</text>
</comment>
<dbReference type="Pfam" id="PF01494">
    <property type="entry name" value="FAD_binding_3"/>
    <property type="match status" value="1"/>
</dbReference>
<accession>A0ABQ2WDK4</accession>
<keyword evidence="5" id="KW-0274">FAD</keyword>
<dbReference type="PRINTS" id="PR00420">
    <property type="entry name" value="RNGMNOXGNASE"/>
</dbReference>
<evidence type="ECO:0000256" key="1">
    <source>
        <dbReference type="ARBA" id="ARBA00001974"/>
    </source>
</evidence>
<dbReference type="RefSeq" id="WP_189479582.1">
    <property type="nucleotide sequence ID" value="NZ_BMYR01000001.1"/>
</dbReference>
<evidence type="ECO:0000256" key="5">
    <source>
        <dbReference type="ARBA" id="ARBA00022827"/>
    </source>
</evidence>
<dbReference type="InterPro" id="IPR036188">
    <property type="entry name" value="FAD/NAD-bd_sf"/>
</dbReference>
<dbReference type="SUPFAM" id="SSF51905">
    <property type="entry name" value="FAD/NAD(P)-binding domain"/>
    <property type="match status" value="1"/>
</dbReference>
<evidence type="ECO:0000256" key="3">
    <source>
        <dbReference type="ARBA" id="ARBA00005349"/>
    </source>
</evidence>
<keyword evidence="6" id="KW-0560">Oxidoreductase</keyword>
<dbReference type="NCBIfam" id="TIGR01988">
    <property type="entry name" value="Ubi-OHases"/>
    <property type="match status" value="1"/>
</dbReference>
<name>A0ABQ2WDK4_9ALTE</name>
<dbReference type="InterPro" id="IPR002938">
    <property type="entry name" value="FAD-bd"/>
</dbReference>
<comment type="pathway">
    <text evidence="2">Cofactor biosynthesis; ubiquinone biosynthesis.</text>
</comment>
<dbReference type="InterPro" id="IPR018168">
    <property type="entry name" value="Ubi_Hdrlase_CS"/>
</dbReference>
<feature type="domain" description="FAD-binding" evidence="8">
    <location>
        <begin position="4"/>
        <end position="345"/>
    </location>
</feature>
<evidence type="ECO:0000259" key="8">
    <source>
        <dbReference type="Pfam" id="PF01494"/>
    </source>
</evidence>
<evidence type="ECO:0000256" key="6">
    <source>
        <dbReference type="ARBA" id="ARBA00023002"/>
    </source>
</evidence>
<evidence type="ECO:0000256" key="2">
    <source>
        <dbReference type="ARBA" id="ARBA00004749"/>
    </source>
</evidence>
<organism evidence="9 10">
    <name type="scientific">Alishewanella tabrizica</name>
    <dbReference type="NCBI Taxonomy" id="671278"/>
    <lineage>
        <taxon>Bacteria</taxon>
        <taxon>Pseudomonadati</taxon>
        <taxon>Pseudomonadota</taxon>
        <taxon>Gammaproteobacteria</taxon>
        <taxon>Alteromonadales</taxon>
        <taxon>Alteromonadaceae</taxon>
        <taxon>Alishewanella</taxon>
    </lineage>
</organism>
<dbReference type="Gene3D" id="3.50.50.60">
    <property type="entry name" value="FAD/NAD(P)-binding domain"/>
    <property type="match status" value="2"/>
</dbReference>
<evidence type="ECO:0000256" key="7">
    <source>
        <dbReference type="ARBA" id="ARBA00023033"/>
    </source>
</evidence>
<dbReference type="EMBL" id="BMYR01000001">
    <property type="protein sequence ID" value="GGW49941.1"/>
    <property type="molecule type" value="Genomic_DNA"/>
</dbReference>
<keyword evidence="10" id="KW-1185">Reference proteome</keyword>
<evidence type="ECO:0000256" key="4">
    <source>
        <dbReference type="ARBA" id="ARBA00022630"/>
    </source>
</evidence>
<comment type="cofactor">
    <cofactor evidence="1">
        <name>FAD</name>
        <dbReference type="ChEBI" id="CHEBI:57692"/>
    </cofactor>
</comment>
<comment type="caution">
    <text evidence="9">The sequence shown here is derived from an EMBL/GenBank/DDBJ whole genome shotgun (WGS) entry which is preliminary data.</text>
</comment>
<keyword evidence="4" id="KW-0285">Flavoprotein</keyword>
<protein>
    <submittedName>
        <fullName evidence="9">2-octaprenyl-6-methoxyphenol hydroxylase</fullName>
    </submittedName>
</protein>
<sequence length="400" mass="43127">MQNLDVTIVGAGSAGLTLALLLAKQGLSVAIIEKGPAPSSEQQPDYQRVSALNPATMRMFSTLGVWPDIAAHAAAYQHMHVWEADSFGQIAFTAEPGQSADLGWICDNDAIRTQLYLQVVKQPTIQCYFDSTITQLAQTARDVLVQLNSGAILLSQLLVGADGIHSFVRQQQQLPLTHWDYDQQAVVAVIACKEPHQATARQAFLATGPLALLPLPDPHYCSIVWSADTAHAQHLMALDDQAFNHALTAASQSVLGPLSLHSTRQVFPLTMRYASEWVRGRVVLVADAAHSFHPLAGQGMNLGLMDAAALAQILAEQMAAGKPIYEARALLAYQRWRKAEAQTMIATMEAFKRGFGNDIPALKLLRGAGLVLANKLPGVKQKLMAAALGNSGDLPEIAKY</sequence>
<dbReference type="Proteomes" id="UP000634667">
    <property type="component" value="Unassembled WGS sequence"/>
</dbReference>
<reference evidence="10" key="1">
    <citation type="journal article" date="2019" name="Int. J. Syst. Evol. Microbiol.">
        <title>The Global Catalogue of Microorganisms (GCM) 10K type strain sequencing project: providing services to taxonomists for standard genome sequencing and annotation.</title>
        <authorList>
            <consortium name="The Broad Institute Genomics Platform"/>
            <consortium name="The Broad Institute Genome Sequencing Center for Infectious Disease"/>
            <person name="Wu L."/>
            <person name="Ma J."/>
        </authorList>
    </citation>
    <scope>NUCLEOTIDE SEQUENCE [LARGE SCALE GENOMIC DNA]</scope>
    <source>
        <strain evidence="10">KCTC 23723</strain>
    </source>
</reference>
<keyword evidence="7" id="KW-0503">Monooxygenase</keyword>
<dbReference type="PROSITE" id="PS01304">
    <property type="entry name" value="UBIH"/>
    <property type="match status" value="1"/>
</dbReference>
<dbReference type="PANTHER" id="PTHR43876:SF7">
    <property type="entry name" value="UBIQUINONE BIOSYNTHESIS MONOOXYGENASE COQ6, MITOCHONDRIAL"/>
    <property type="match status" value="1"/>
</dbReference>
<evidence type="ECO:0000313" key="9">
    <source>
        <dbReference type="EMBL" id="GGW49941.1"/>
    </source>
</evidence>
<dbReference type="InterPro" id="IPR010971">
    <property type="entry name" value="UbiH/COQ6"/>
</dbReference>
<proteinExistence type="inferred from homology"/>